<dbReference type="PANTHER" id="PTHR24559:SF444">
    <property type="entry name" value="REVERSE TRANSCRIPTASE DOMAIN-CONTAINING PROTEIN"/>
    <property type="match status" value="1"/>
</dbReference>
<dbReference type="InterPro" id="IPR043128">
    <property type="entry name" value="Rev_trsase/Diguanyl_cyclase"/>
</dbReference>
<dbReference type="GO" id="GO:0003964">
    <property type="term" value="F:RNA-directed DNA polymerase activity"/>
    <property type="evidence" value="ECO:0007669"/>
    <property type="project" value="UniProtKB-KW"/>
</dbReference>
<dbReference type="InterPro" id="IPR000477">
    <property type="entry name" value="RT_dom"/>
</dbReference>
<dbReference type="Gene3D" id="3.10.10.10">
    <property type="entry name" value="HIV Type 1 Reverse Transcriptase, subunit A, domain 1"/>
    <property type="match status" value="1"/>
</dbReference>
<accession>A0ABQ5AFC8</accession>
<comment type="caution">
    <text evidence="3">The sequence shown here is derived from an EMBL/GenBank/DDBJ whole genome shotgun (WGS) entry which is preliminary data.</text>
</comment>
<feature type="domain" description="Reverse transcriptase" evidence="2">
    <location>
        <begin position="323"/>
        <end position="481"/>
    </location>
</feature>
<gene>
    <name evidence="3" type="ORF">Tco_0822539</name>
</gene>
<dbReference type="EMBL" id="BQNB010012265">
    <property type="protein sequence ID" value="GJT01370.1"/>
    <property type="molecule type" value="Genomic_DNA"/>
</dbReference>
<feature type="region of interest" description="Disordered" evidence="1">
    <location>
        <begin position="125"/>
        <end position="156"/>
    </location>
</feature>
<evidence type="ECO:0000256" key="1">
    <source>
        <dbReference type="SAM" id="MobiDB-lite"/>
    </source>
</evidence>
<feature type="region of interest" description="Disordered" evidence="1">
    <location>
        <begin position="1"/>
        <end position="61"/>
    </location>
</feature>
<name>A0ABQ5AFC8_9ASTR</name>
<evidence type="ECO:0000313" key="4">
    <source>
        <dbReference type="Proteomes" id="UP001151760"/>
    </source>
</evidence>
<sequence length="564" mass="64558">MEKTYTWVEAREVATNGASGDRRDSLERSKKSSWDNNRGQKNKDKFSPFRGPNHGLLPSLSKSPKEILATEKAARSFEPPPKMFRSKRSRDMSKYYHFHEDYGHDTNDCRHLRIQIQEAVNSGQLSHLVKGIKKERTKSSNTPRGESKKDKGTVPAEAPILMKLNPTIKSAKVDLKTPLVGFLGERSWSIGEVLLEITIGDAPSQGQKFLTSLLNEEGQKDTCHKQRKGPQLRQRWGNFFIVNDKYPDQTVTIRNQLPEHFKKELQNLLKSNADVFAWTHADMTGILRTIMVEGKPFNTEHKLNEYIHVKPINQNKRANPVLVKKSDGGWRMCVDFTDINKSCPKDCYPLPEINWKIESLSGFRLNCFLDAYKGYHQIQMVEEDEDKTTFYAGEGVFCYKKMSFGLKNAGATYQRLVDKVFSHQIGRNLEAYVDDMVIKSTSEKEILKDIQETFERFRSINMKLNPKKYSFGVEEGPFLGHLITKQGIKSNPLKVKAVTDLDQPRTLKDIQSLNGKLAALSRFLLKGAERSLAFFKVLKGYKDKKSIQWTDEADKALEKIKKLV</sequence>
<proteinExistence type="predicted"/>
<reference evidence="3" key="1">
    <citation type="journal article" date="2022" name="Int. J. Mol. Sci.">
        <title>Draft Genome of Tanacetum Coccineum: Genomic Comparison of Closely Related Tanacetum-Family Plants.</title>
        <authorList>
            <person name="Yamashiro T."/>
            <person name="Shiraishi A."/>
            <person name="Nakayama K."/>
            <person name="Satake H."/>
        </authorList>
    </citation>
    <scope>NUCLEOTIDE SEQUENCE</scope>
</reference>
<dbReference type="Gene3D" id="3.30.70.270">
    <property type="match status" value="2"/>
</dbReference>
<dbReference type="InterPro" id="IPR053134">
    <property type="entry name" value="RNA-dir_DNA_polymerase"/>
</dbReference>
<reference evidence="3" key="2">
    <citation type="submission" date="2022-01" db="EMBL/GenBank/DDBJ databases">
        <authorList>
            <person name="Yamashiro T."/>
            <person name="Shiraishi A."/>
            <person name="Satake H."/>
            <person name="Nakayama K."/>
        </authorList>
    </citation>
    <scope>NUCLEOTIDE SEQUENCE</scope>
</reference>
<dbReference type="Pfam" id="PF00078">
    <property type="entry name" value="RVT_1"/>
    <property type="match status" value="1"/>
</dbReference>
<keyword evidence="4" id="KW-1185">Reference proteome</keyword>
<dbReference type="Proteomes" id="UP001151760">
    <property type="component" value="Unassembled WGS sequence"/>
</dbReference>
<feature type="compositionally biased region" description="Basic and acidic residues" evidence="1">
    <location>
        <begin position="20"/>
        <end position="33"/>
    </location>
</feature>
<evidence type="ECO:0000259" key="2">
    <source>
        <dbReference type="Pfam" id="PF00078"/>
    </source>
</evidence>
<dbReference type="InterPro" id="IPR043502">
    <property type="entry name" value="DNA/RNA_pol_sf"/>
</dbReference>
<organism evidence="3 4">
    <name type="scientific">Tanacetum coccineum</name>
    <dbReference type="NCBI Taxonomy" id="301880"/>
    <lineage>
        <taxon>Eukaryota</taxon>
        <taxon>Viridiplantae</taxon>
        <taxon>Streptophyta</taxon>
        <taxon>Embryophyta</taxon>
        <taxon>Tracheophyta</taxon>
        <taxon>Spermatophyta</taxon>
        <taxon>Magnoliopsida</taxon>
        <taxon>eudicotyledons</taxon>
        <taxon>Gunneridae</taxon>
        <taxon>Pentapetalae</taxon>
        <taxon>asterids</taxon>
        <taxon>campanulids</taxon>
        <taxon>Asterales</taxon>
        <taxon>Asteraceae</taxon>
        <taxon>Asteroideae</taxon>
        <taxon>Anthemideae</taxon>
        <taxon>Anthemidinae</taxon>
        <taxon>Tanacetum</taxon>
    </lineage>
</organism>
<dbReference type="CDD" id="cd01647">
    <property type="entry name" value="RT_LTR"/>
    <property type="match status" value="1"/>
</dbReference>
<keyword evidence="3" id="KW-0808">Transferase</keyword>
<protein>
    <submittedName>
        <fullName evidence="3">Reverse transcriptase domain-containing protein</fullName>
    </submittedName>
</protein>
<dbReference type="SUPFAM" id="SSF56672">
    <property type="entry name" value="DNA/RNA polymerases"/>
    <property type="match status" value="1"/>
</dbReference>
<keyword evidence="3" id="KW-0548">Nucleotidyltransferase</keyword>
<dbReference type="PANTHER" id="PTHR24559">
    <property type="entry name" value="TRANSPOSON TY3-I GAG-POL POLYPROTEIN"/>
    <property type="match status" value="1"/>
</dbReference>
<keyword evidence="3" id="KW-0695">RNA-directed DNA polymerase</keyword>
<evidence type="ECO:0000313" key="3">
    <source>
        <dbReference type="EMBL" id="GJT01370.1"/>
    </source>
</evidence>